<keyword evidence="3 5" id="KW-0808">Transferase</keyword>
<dbReference type="Proteomes" id="UP000386847">
    <property type="component" value="Chromosome"/>
</dbReference>
<proteinExistence type="inferred from homology"/>
<gene>
    <name evidence="9" type="ORF">Rai3103_03475</name>
</gene>
<keyword evidence="4 5" id="KW-0418">Kinase</keyword>
<dbReference type="InterPro" id="IPR018484">
    <property type="entry name" value="FGGY_N"/>
</dbReference>
<evidence type="ECO:0000256" key="5">
    <source>
        <dbReference type="RuleBase" id="RU003733"/>
    </source>
</evidence>
<feature type="domain" description="Carbohydrate kinase FGGY C-terminal" evidence="8">
    <location>
        <begin position="258"/>
        <end position="439"/>
    </location>
</feature>
<feature type="region of interest" description="Disordered" evidence="6">
    <location>
        <begin position="529"/>
        <end position="586"/>
    </location>
</feature>
<dbReference type="Pfam" id="PF00370">
    <property type="entry name" value="FGGY_N"/>
    <property type="match status" value="1"/>
</dbReference>
<name>A0A5Q2FCR5_9ACTN</name>
<dbReference type="InterPro" id="IPR018485">
    <property type="entry name" value="FGGY_C"/>
</dbReference>
<accession>A0A5Q2FCR5</accession>
<dbReference type="GO" id="GO:0042732">
    <property type="term" value="P:D-xylose metabolic process"/>
    <property type="evidence" value="ECO:0007669"/>
    <property type="project" value="UniProtKB-KW"/>
</dbReference>
<dbReference type="GO" id="GO:0016301">
    <property type="term" value="F:kinase activity"/>
    <property type="evidence" value="ECO:0007669"/>
    <property type="project" value="UniProtKB-KW"/>
</dbReference>
<evidence type="ECO:0000256" key="3">
    <source>
        <dbReference type="ARBA" id="ARBA00022679"/>
    </source>
</evidence>
<evidence type="ECO:0000313" key="9">
    <source>
        <dbReference type="EMBL" id="QGF22883.1"/>
    </source>
</evidence>
<dbReference type="RefSeq" id="WP_153571410.1">
    <property type="nucleotide sequence ID" value="NZ_CP045725.1"/>
</dbReference>
<dbReference type="KEGG" id="rain:Rai3103_03475"/>
<dbReference type="PROSITE" id="PS00445">
    <property type="entry name" value="FGGY_KINASES_2"/>
    <property type="match status" value="1"/>
</dbReference>
<dbReference type="AlphaFoldDB" id="A0A5Q2FCR5"/>
<evidence type="ECO:0000256" key="6">
    <source>
        <dbReference type="SAM" id="MobiDB-lite"/>
    </source>
</evidence>
<evidence type="ECO:0000259" key="7">
    <source>
        <dbReference type="Pfam" id="PF00370"/>
    </source>
</evidence>
<organism evidence="9 10">
    <name type="scientific">Raineyella fluvialis</name>
    <dbReference type="NCBI Taxonomy" id="2662261"/>
    <lineage>
        <taxon>Bacteria</taxon>
        <taxon>Bacillati</taxon>
        <taxon>Actinomycetota</taxon>
        <taxon>Actinomycetes</taxon>
        <taxon>Propionibacteriales</taxon>
        <taxon>Propionibacteriaceae</taxon>
        <taxon>Raineyella</taxon>
    </lineage>
</organism>
<dbReference type="CDD" id="cd07804">
    <property type="entry name" value="ASKHA_NBD_FGGY_RrXK-like"/>
    <property type="match status" value="1"/>
</dbReference>
<dbReference type="PIRSF" id="PIRSF000538">
    <property type="entry name" value="GlpK"/>
    <property type="match status" value="1"/>
</dbReference>
<evidence type="ECO:0000259" key="8">
    <source>
        <dbReference type="Pfam" id="PF02782"/>
    </source>
</evidence>
<keyword evidence="2" id="KW-0859">Xylose metabolism</keyword>
<dbReference type="InterPro" id="IPR000577">
    <property type="entry name" value="Carb_kinase_FGGY"/>
</dbReference>
<dbReference type="InterPro" id="IPR050406">
    <property type="entry name" value="FGGY_Carb_Kinase"/>
</dbReference>
<dbReference type="GO" id="GO:0016773">
    <property type="term" value="F:phosphotransferase activity, alcohol group as acceptor"/>
    <property type="evidence" value="ECO:0007669"/>
    <property type="project" value="InterPro"/>
</dbReference>
<comment type="similarity">
    <text evidence="1 5">Belongs to the FGGY kinase family.</text>
</comment>
<reference evidence="9 10" key="1">
    <citation type="submission" date="2019-10" db="EMBL/GenBank/DDBJ databases">
        <title>Genomic analysis of Raineyella sp. CBA3103.</title>
        <authorList>
            <person name="Roh S.W."/>
        </authorList>
    </citation>
    <scope>NUCLEOTIDE SEQUENCE [LARGE SCALE GENOMIC DNA]</scope>
    <source>
        <strain evidence="9 10">CBA3103</strain>
    </source>
</reference>
<evidence type="ECO:0000256" key="1">
    <source>
        <dbReference type="ARBA" id="ARBA00009156"/>
    </source>
</evidence>
<dbReference type="PANTHER" id="PTHR43095:SF5">
    <property type="entry name" value="XYLULOSE KINASE"/>
    <property type="match status" value="1"/>
</dbReference>
<dbReference type="EMBL" id="CP045725">
    <property type="protein sequence ID" value="QGF22883.1"/>
    <property type="molecule type" value="Genomic_DNA"/>
</dbReference>
<dbReference type="InterPro" id="IPR043129">
    <property type="entry name" value="ATPase_NBD"/>
</dbReference>
<feature type="domain" description="Carbohydrate kinase FGGY N-terminal" evidence="7">
    <location>
        <begin position="5"/>
        <end position="243"/>
    </location>
</feature>
<evidence type="ECO:0000256" key="4">
    <source>
        <dbReference type="ARBA" id="ARBA00022777"/>
    </source>
</evidence>
<dbReference type="PANTHER" id="PTHR43095">
    <property type="entry name" value="SUGAR KINASE"/>
    <property type="match status" value="1"/>
</dbReference>
<dbReference type="Gene3D" id="3.30.420.40">
    <property type="match status" value="2"/>
</dbReference>
<sequence length="586" mass="62431">MCNGVVLGVDIGTSSTKAVALGLDGRILGTATRLHGVERDQPGQVSMDGEMWWAEFVDLCTELSLHAPEGFAAVGVSGMGPTLMLCDDEGHGVASAALYGVDSRSVEQIRQLEDLFGADEIYRTGDSYLSTQSVGPKFAWFRQHRPEAYASARTFHMPASLLVQRLTGEYVLDHQSAGQCTPLYDSGRLDWYPDRCELVAPGITFPRLAWAGDRAGEVTSAVAAGVPGLRAGAPVTVGSIDAWAEAYSVGATDVGDLMVMYGTTMCLVATQDHRVRHPMIWGSPGLEPGRWSLSGGMGTSGAITAWMRDLLGSSTYDSLTCDASASGPGARGLLMLPYFDGERTPILDPGARGTICGLTVRHTRGDLFRATLESVGYAVRHHLEAFREAGVGPDRAVAVGGGVRSSLSAQLVSDITGLPQQITRVTIGASYGDAHLAARLVTDVPAVAEWNPVVRIIEPCPEPAYEELYGLYRQLYEATSGIQHALAAYGPGTRKGPKTCRSPALWMSVDGPRCPPPGNLRNARRSRWTWPAPRPADGSRSARCRRGTSWGSRCGPAWGSPSRTLPDPTSPGHAKGASPVNRFVPL</sequence>
<dbReference type="InterPro" id="IPR018483">
    <property type="entry name" value="Carb_kinase_FGGY_CS"/>
</dbReference>
<keyword evidence="10" id="KW-1185">Reference proteome</keyword>
<keyword evidence="2" id="KW-0119">Carbohydrate metabolism</keyword>
<evidence type="ECO:0000256" key="2">
    <source>
        <dbReference type="ARBA" id="ARBA00022629"/>
    </source>
</evidence>
<dbReference type="SUPFAM" id="SSF53067">
    <property type="entry name" value="Actin-like ATPase domain"/>
    <property type="match status" value="2"/>
</dbReference>
<dbReference type="Pfam" id="PF02782">
    <property type="entry name" value="FGGY_C"/>
    <property type="match status" value="1"/>
</dbReference>
<evidence type="ECO:0000313" key="10">
    <source>
        <dbReference type="Proteomes" id="UP000386847"/>
    </source>
</evidence>
<protein>
    <submittedName>
        <fullName evidence="9">Sugar kinase</fullName>
    </submittedName>
</protein>